<evidence type="ECO:0008006" key="4">
    <source>
        <dbReference type="Google" id="ProtNLM"/>
    </source>
</evidence>
<evidence type="ECO:0000313" key="2">
    <source>
        <dbReference type="EMBL" id="GMR62998.1"/>
    </source>
</evidence>
<dbReference type="EMBL" id="BTRK01000006">
    <property type="protein sequence ID" value="GMR62998.1"/>
    <property type="molecule type" value="Genomic_DNA"/>
</dbReference>
<evidence type="ECO:0000313" key="3">
    <source>
        <dbReference type="Proteomes" id="UP001328107"/>
    </source>
</evidence>
<keyword evidence="1" id="KW-0560">Oxidoreductase</keyword>
<dbReference type="AlphaFoldDB" id="A0AAN5IE33"/>
<feature type="non-terminal residue" evidence="2">
    <location>
        <position position="1"/>
    </location>
</feature>
<dbReference type="PANTHER" id="PTHR43157">
    <property type="entry name" value="PHOSPHATIDYLINOSITOL-GLYCAN BIOSYNTHESIS CLASS F PROTEIN-RELATED"/>
    <property type="match status" value="1"/>
</dbReference>
<dbReference type="Gene3D" id="3.40.50.720">
    <property type="entry name" value="NAD(P)-binding Rossmann-like Domain"/>
    <property type="match status" value="1"/>
</dbReference>
<dbReference type="Pfam" id="PF00106">
    <property type="entry name" value="adh_short"/>
    <property type="match status" value="1"/>
</dbReference>
<proteinExistence type="predicted"/>
<name>A0AAN5IE33_9BILA</name>
<dbReference type="SUPFAM" id="SSF51735">
    <property type="entry name" value="NAD(P)-binding Rossmann-fold domains"/>
    <property type="match status" value="1"/>
</dbReference>
<dbReference type="PANTHER" id="PTHR43157:SF31">
    <property type="entry name" value="PHOSPHATIDYLINOSITOL-GLYCAN BIOSYNTHESIS CLASS F PROTEIN"/>
    <property type="match status" value="1"/>
</dbReference>
<feature type="non-terminal residue" evidence="2">
    <location>
        <position position="168"/>
    </location>
</feature>
<accession>A0AAN5IE33</accession>
<sequence>VIMLVRNPIAGVAIRRQLREEYLESTGDVTIIFCDLTNMASVSKAADLIMKTYTRIDGLVCNAGIGSRSKYEQTIDGFESIIQTNCLAHALLTTILSCGLQLTNGVVINVSSHVSHATAPFDYDNPFFSEDDYNGYEAYCRSKFMVNIFTMQAGKRITSGVRFLAIYP</sequence>
<reference evidence="3" key="1">
    <citation type="submission" date="2022-10" db="EMBL/GenBank/DDBJ databases">
        <title>Genome assembly of Pristionchus species.</title>
        <authorList>
            <person name="Yoshida K."/>
            <person name="Sommer R.J."/>
        </authorList>
    </citation>
    <scope>NUCLEOTIDE SEQUENCE [LARGE SCALE GENOMIC DNA]</scope>
    <source>
        <strain evidence="3">RS5460</strain>
    </source>
</reference>
<dbReference type="InterPro" id="IPR036291">
    <property type="entry name" value="NAD(P)-bd_dom_sf"/>
</dbReference>
<protein>
    <recommendedName>
        <fullName evidence="4">Dehydrogenase</fullName>
    </recommendedName>
</protein>
<dbReference type="GO" id="GO:0016491">
    <property type="term" value="F:oxidoreductase activity"/>
    <property type="evidence" value="ECO:0007669"/>
    <property type="project" value="UniProtKB-KW"/>
</dbReference>
<dbReference type="PRINTS" id="PR00081">
    <property type="entry name" value="GDHRDH"/>
</dbReference>
<dbReference type="InterPro" id="IPR002347">
    <property type="entry name" value="SDR_fam"/>
</dbReference>
<dbReference type="Proteomes" id="UP001328107">
    <property type="component" value="Unassembled WGS sequence"/>
</dbReference>
<keyword evidence="3" id="KW-1185">Reference proteome</keyword>
<gene>
    <name evidence="2" type="ORF">PMAYCL1PPCAC_33193</name>
</gene>
<evidence type="ECO:0000256" key="1">
    <source>
        <dbReference type="ARBA" id="ARBA00023002"/>
    </source>
</evidence>
<comment type="caution">
    <text evidence="2">The sequence shown here is derived from an EMBL/GenBank/DDBJ whole genome shotgun (WGS) entry which is preliminary data.</text>
</comment>
<organism evidence="2 3">
    <name type="scientific">Pristionchus mayeri</name>
    <dbReference type="NCBI Taxonomy" id="1317129"/>
    <lineage>
        <taxon>Eukaryota</taxon>
        <taxon>Metazoa</taxon>
        <taxon>Ecdysozoa</taxon>
        <taxon>Nematoda</taxon>
        <taxon>Chromadorea</taxon>
        <taxon>Rhabditida</taxon>
        <taxon>Rhabditina</taxon>
        <taxon>Diplogasteromorpha</taxon>
        <taxon>Diplogasteroidea</taxon>
        <taxon>Neodiplogasteridae</taxon>
        <taxon>Pristionchus</taxon>
    </lineage>
</organism>